<dbReference type="Pfam" id="PF24626">
    <property type="entry name" value="SH3_Tf2-1"/>
    <property type="match status" value="1"/>
</dbReference>
<evidence type="ECO:0000313" key="3">
    <source>
        <dbReference type="Proteomes" id="UP000265520"/>
    </source>
</evidence>
<dbReference type="EMBL" id="LXQA010097544">
    <property type="protein sequence ID" value="MCI15688.1"/>
    <property type="molecule type" value="Genomic_DNA"/>
</dbReference>
<evidence type="ECO:0000313" key="2">
    <source>
        <dbReference type="EMBL" id="MCI15688.1"/>
    </source>
</evidence>
<protein>
    <submittedName>
        <fullName evidence="2">Putative retrotransposon gag protein</fullName>
    </submittedName>
</protein>
<accession>A0A392PUC5</accession>
<dbReference type="InterPro" id="IPR056924">
    <property type="entry name" value="SH3_Tf2-1"/>
</dbReference>
<dbReference type="AlphaFoldDB" id="A0A392PUC5"/>
<keyword evidence="3" id="KW-1185">Reference proteome</keyword>
<sequence>MKASQSRQKSYHDRRKKNLEFQEGDHVFLRVTSTTGVGRALKSKKLTSRFIGPYQILEKIGKVAYRIALPPSLSNLHDIFHISQLRKYITDPSHVIETDDVQVRDNLT</sequence>
<comment type="caution">
    <text evidence="2">The sequence shown here is derived from an EMBL/GenBank/DDBJ whole genome shotgun (WGS) entry which is preliminary data.</text>
</comment>
<organism evidence="2 3">
    <name type="scientific">Trifolium medium</name>
    <dbReference type="NCBI Taxonomy" id="97028"/>
    <lineage>
        <taxon>Eukaryota</taxon>
        <taxon>Viridiplantae</taxon>
        <taxon>Streptophyta</taxon>
        <taxon>Embryophyta</taxon>
        <taxon>Tracheophyta</taxon>
        <taxon>Spermatophyta</taxon>
        <taxon>Magnoliopsida</taxon>
        <taxon>eudicotyledons</taxon>
        <taxon>Gunneridae</taxon>
        <taxon>Pentapetalae</taxon>
        <taxon>rosids</taxon>
        <taxon>fabids</taxon>
        <taxon>Fabales</taxon>
        <taxon>Fabaceae</taxon>
        <taxon>Papilionoideae</taxon>
        <taxon>50 kb inversion clade</taxon>
        <taxon>NPAAA clade</taxon>
        <taxon>Hologalegina</taxon>
        <taxon>IRL clade</taxon>
        <taxon>Trifolieae</taxon>
        <taxon>Trifolium</taxon>
    </lineage>
</organism>
<dbReference type="PANTHER" id="PTHR46148:SF60">
    <property type="entry name" value="CHROMO DOMAIN-CONTAINING PROTEIN"/>
    <property type="match status" value="1"/>
</dbReference>
<evidence type="ECO:0000259" key="1">
    <source>
        <dbReference type="Pfam" id="PF24626"/>
    </source>
</evidence>
<name>A0A392PUC5_9FABA</name>
<reference evidence="2 3" key="1">
    <citation type="journal article" date="2018" name="Front. Plant Sci.">
        <title>Red Clover (Trifolium pratense) and Zigzag Clover (T. medium) - A Picture of Genomic Similarities and Differences.</title>
        <authorList>
            <person name="Dluhosova J."/>
            <person name="Istvanek J."/>
            <person name="Nedelnik J."/>
            <person name="Repkova J."/>
        </authorList>
    </citation>
    <scope>NUCLEOTIDE SEQUENCE [LARGE SCALE GENOMIC DNA]</scope>
    <source>
        <strain evidence="3">cv. 10/8</strain>
        <tissue evidence="2">Leaf</tissue>
    </source>
</reference>
<feature type="non-terminal residue" evidence="2">
    <location>
        <position position="108"/>
    </location>
</feature>
<proteinExistence type="predicted"/>
<feature type="domain" description="Tf2-1-like SH3-like" evidence="1">
    <location>
        <begin position="24"/>
        <end position="89"/>
    </location>
</feature>
<dbReference type="Proteomes" id="UP000265520">
    <property type="component" value="Unassembled WGS sequence"/>
</dbReference>
<dbReference type="PANTHER" id="PTHR46148">
    <property type="entry name" value="CHROMO DOMAIN-CONTAINING PROTEIN"/>
    <property type="match status" value="1"/>
</dbReference>